<name>A0A9Q1IL88_SYNKA</name>
<dbReference type="EMBL" id="JAINUF010000013">
    <property type="protein sequence ID" value="KAJ8343645.1"/>
    <property type="molecule type" value="Genomic_DNA"/>
</dbReference>
<proteinExistence type="predicted"/>
<sequence>MNTAVELMDTCMSQIKELRSEEAFVTMENTAKEMATLFMGHESFRLRIELPDASSPTNLPDFRNLSSFSLTICLEVPQSKLNYAVIPGDVFV</sequence>
<dbReference type="AlphaFoldDB" id="A0A9Q1IL88"/>
<evidence type="ECO:0000313" key="2">
    <source>
        <dbReference type="Proteomes" id="UP001152622"/>
    </source>
</evidence>
<evidence type="ECO:0000313" key="1">
    <source>
        <dbReference type="EMBL" id="KAJ8343645.1"/>
    </source>
</evidence>
<comment type="caution">
    <text evidence="1">The sequence shown here is derived from an EMBL/GenBank/DDBJ whole genome shotgun (WGS) entry which is preliminary data.</text>
</comment>
<gene>
    <name evidence="1" type="ORF">SKAU_G00309740</name>
</gene>
<protein>
    <submittedName>
        <fullName evidence="1">Uncharacterized protein</fullName>
    </submittedName>
</protein>
<accession>A0A9Q1IL88</accession>
<organism evidence="1 2">
    <name type="scientific">Synaphobranchus kaupii</name>
    <name type="common">Kaup's arrowtooth eel</name>
    <dbReference type="NCBI Taxonomy" id="118154"/>
    <lineage>
        <taxon>Eukaryota</taxon>
        <taxon>Metazoa</taxon>
        <taxon>Chordata</taxon>
        <taxon>Craniata</taxon>
        <taxon>Vertebrata</taxon>
        <taxon>Euteleostomi</taxon>
        <taxon>Actinopterygii</taxon>
        <taxon>Neopterygii</taxon>
        <taxon>Teleostei</taxon>
        <taxon>Anguilliformes</taxon>
        <taxon>Synaphobranchidae</taxon>
        <taxon>Synaphobranchus</taxon>
    </lineage>
</organism>
<dbReference type="Proteomes" id="UP001152622">
    <property type="component" value="Chromosome 13"/>
</dbReference>
<reference evidence="1" key="1">
    <citation type="journal article" date="2023" name="Science">
        <title>Genome structures resolve the early diversification of teleost fishes.</title>
        <authorList>
            <person name="Parey E."/>
            <person name="Louis A."/>
            <person name="Montfort J."/>
            <person name="Bouchez O."/>
            <person name="Roques C."/>
            <person name="Iampietro C."/>
            <person name="Lluch J."/>
            <person name="Castinel A."/>
            <person name="Donnadieu C."/>
            <person name="Desvignes T."/>
            <person name="Floi Bucao C."/>
            <person name="Jouanno E."/>
            <person name="Wen M."/>
            <person name="Mejri S."/>
            <person name="Dirks R."/>
            <person name="Jansen H."/>
            <person name="Henkel C."/>
            <person name="Chen W.J."/>
            <person name="Zahm M."/>
            <person name="Cabau C."/>
            <person name="Klopp C."/>
            <person name="Thompson A.W."/>
            <person name="Robinson-Rechavi M."/>
            <person name="Braasch I."/>
            <person name="Lecointre G."/>
            <person name="Bobe J."/>
            <person name="Postlethwait J.H."/>
            <person name="Berthelot C."/>
            <person name="Roest Crollius H."/>
            <person name="Guiguen Y."/>
        </authorList>
    </citation>
    <scope>NUCLEOTIDE SEQUENCE</scope>
    <source>
        <strain evidence="1">WJC10195</strain>
    </source>
</reference>
<keyword evidence="2" id="KW-1185">Reference proteome</keyword>